<dbReference type="Gene3D" id="3.40.630.30">
    <property type="match status" value="1"/>
</dbReference>
<organism evidence="4 5">
    <name type="scientific">Rhizobium aquaticum</name>
    <dbReference type="NCBI Taxonomy" id="1549636"/>
    <lineage>
        <taxon>Bacteria</taxon>
        <taxon>Pseudomonadati</taxon>
        <taxon>Pseudomonadota</taxon>
        <taxon>Alphaproteobacteria</taxon>
        <taxon>Hyphomicrobiales</taxon>
        <taxon>Rhizobiaceae</taxon>
        <taxon>Rhizobium/Agrobacterium group</taxon>
        <taxon>Rhizobium</taxon>
    </lineage>
</organism>
<evidence type="ECO:0000256" key="1">
    <source>
        <dbReference type="ARBA" id="ARBA00022679"/>
    </source>
</evidence>
<dbReference type="CDD" id="cd04301">
    <property type="entry name" value="NAT_SF"/>
    <property type="match status" value="1"/>
</dbReference>
<feature type="domain" description="N-acetyltransferase" evidence="3">
    <location>
        <begin position="4"/>
        <end position="164"/>
    </location>
</feature>
<dbReference type="GO" id="GO:0016746">
    <property type="term" value="F:acyltransferase activity"/>
    <property type="evidence" value="ECO:0007669"/>
    <property type="project" value="UniProtKB-KW"/>
</dbReference>
<dbReference type="PROSITE" id="PS51186">
    <property type="entry name" value="GNAT"/>
    <property type="match status" value="1"/>
</dbReference>
<dbReference type="InterPro" id="IPR000182">
    <property type="entry name" value="GNAT_dom"/>
</dbReference>
<sequence length="168" mass="19039">MSGIVIRRPRAEDGDDVAAIYAFEEVVAFTTQLPHRDVQFWRDFYRTRDPEGVELVAEVEGRVVGHLGMFLNHAPRRKHVGSFGIAVHPDFHGRGVGKALMSEMINLSDNWLNLVRLELSVASENARAIALYRGFGFEVEGEFKMDLFRNGRYADTTRMARLRLSNTG</sequence>
<evidence type="ECO:0000313" key="4">
    <source>
        <dbReference type="EMBL" id="MET3614075.1"/>
    </source>
</evidence>
<evidence type="ECO:0000259" key="3">
    <source>
        <dbReference type="PROSITE" id="PS51186"/>
    </source>
</evidence>
<keyword evidence="1 4" id="KW-0808">Transferase</keyword>
<dbReference type="SUPFAM" id="SSF55729">
    <property type="entry name" value="Acyl-CoA N-acyltransferases (Nat)"/>
    <property type="match status" value="1"/>
</dbReference>
<dbReference type="EMBL" id="JBEPMB010000003">
    <property type="protein sequence ID" value="MET3614075.1"/>
    <property type="molecule type" value="Genomic_DNA"/>
</dbReference>
<dbReference type="Pfam" id="PF00583">
    <property type="entry name" value="Acetyltransf_1"/>
    <property type="match status" value="1"/>
</dbReference>
<gene>
    <name evidence="4" type="ORF">ABID16_002412</name>
</gene>
<dbReference type="EC" id="2.3.1.-" evidence="4"/>
<dbReference type="PANTHER" id="PTHR43420:SF47">
    <property type="entry name" value="N-ACETYLTRANSFERASE DOMAIN-CONTAINING PROTEIN"/>
    <property type="match status" value="1"/>
</dbReference>
<dbReference type="PANTHER" id="PTHR43420">
    <property type="entry name" value="ACETYLTRANSFERASE"/>
    <property type="match status" value="1"/>
</dbReference>
<evidence type="ECO:0000256" key="2">
    <source>
        <dbReference type="ARBA" id="ARBA00023315"/>
    </source>
</evidence>
<keyword evidence="2 4" id="KW-0012">Acyltransferase</keyword>
<name>A0ABV2J286_9HYPH</name>
<dbReference type="Proteomes" id="UP001549047">
    <property type="component" value="Unassembled WGS sequence"/>
</dbReference>
<dbReference type="InterPro" id="IPR016181">
    <property type="entry name" value="Acyl_CoA_acyltransferase"/>
</dbReference>
<keyword evidence="5" id="KW-1185">Reference proteome</keyword>
<protein>
    <submittedName>
        <fullName evidence="4">Acetyltransferase</fullName>
        <ecNumber evidence="4">2.3.1.-</ecNumber>
    </submittedName>
</protein>
<dbReference type="RefSeq" id="WP_354556593.1">
    <property type="nucleotide sequence ID" value="NZ_JBEPMB010000003.1"/>
</dbReference>
<comment type="caution">
    <text evidence="4">The sequence shown here is derived from an EMBL/GenBank/DDBJ whole genome shotgun (WGS) entry which is preliminary data.</text>
</comment>
<dbReference type="InterPro" id="IPR050680">
    <property type="entry name" value="YpeA/RimI_acetyltransf"/>
</dbReference>
<reference evidence="4 5" key="1">
    <citation type="submission" date="2024-06" db="EMBL/GenBank/DDBJ databases">
        <title>Genomic Encyclopedia of Type Strains, Phase IV (KMG-IV): sequencing the most valuable type-strain genomes for metagenomic binning, comparative biology and taxonomic classification.</title>
        <authorList>
            <person name="Goeker M."/>
        </authorList>
    </citation>
    <scope>NUCLEOTIDE SEQUENCE [LARGE SCALE GENOMIC DNA]</scope>
    <source>
        <strain evidence="4 5">DSM 29780</strain>
    </source>
</reference>
<evidence type="ECO:0000313" key="5">
    <source>
        <dbReference type="Proteomes" id="UP001549047"/>
    </source>
</evidence>
<accession>A0ABV2J286</accession>
<proteinExistence type="predicted"/>